<feature type="transmembrane region" description="Helical" evidence="9">
    <location>
        <begin position="240"/>
        <end position="263"/>
    </location>
</feature>
<dbReference type="SUPFAM" id="SSF81321">
    <property type="entry name" value="Family A G protein-coupled receptor-like"/>
    <property type="match status" value="1"/>
</dbReference>
<dbReference type="GO" id="GO:0016020">
    <property type="term" value="C:membrane"/>
    <property type="evidence" value="ECO:0007669"/>
    <property type="project" value="UniProtKB-SubCell"/>
</dbReference>
<dbReference type="KEGG" id="crg:105343141"/>
<proteinExistence type="inferred from homology"/>
<comment type="subcellular location">
    <subcellularLocation>
        <location evidence="2">Membrane</location>
    </subcellularLocation>
</comment>
<dbReference type="OrthoDB" id="5987936at2759"/>
<dbReference type="OMA" id="TIITCGY"/>
<dbReference type="Gene3D" id="1.20.1070.10">
    <property type="entry name" value="Rhodopsin 7-helix transmembrane proteins"/>
    <property type="match status" value="1"/>
</dbReference>
<feature type="domain" description="G-protein coupled receptors family 1 profile" evidence="10">
    <location>
        <begin position="40"/>
        <end position="303"/>
    </location>
</feature>
<evidence type="ECO:0000256" key="7">
    <source>
        <dbReference type="ARBA" id="ARBA00032251"/>
    </source>
</evidence>
<evidence type="ECO:0000256" key="1">
    <source>
        <dbReference type="ARBA" id="ARBA00004100"/>
    </source>
</evidence>
<feature type="transmembrane region" description="Helical" evidence="9">
    <location>
        <begin position="283"/>
        <end position="306"/>
    </location>
</feature>
<feature type="transmembrane region" description="Helical" evidence="9">
    <location>
        <begin position="93"/>
        <end position="121"/>
    </location>
</feature>
<keyword evidence="12" id="KW-1185">Reference proteome</keyword>
<dbReference type="PANTHER" id="PTHR46061">
    <property type="entry name" value="THYROTROPIN-RELEASING HORMONE RECEPTOR"/>
    <property type="match status" value="1"/>
</dbReference>
<evidence type="ECO:0000313" key="11">
    <source>
        <dbReference type="EnsemblMetazoa" id="G22506.1:cds"/>
    </source>
</evidence>
<dbReference type="EnsemblMetazoa" id="G22506.1">
    <property type="protein sequence ID" value="G22506.1:cds"/>
    <property type="gene ID" value="G22506"/>
</dbReference>
<evidence type="ECO:0000313" key="12">
    <source>
        <dbReference type="Proteomes" id="UP000005408"/>
    </source>
</evidence>
<evidence type="ECO:0000256" key="9">
    <source>
        <dbReference type="SAM" id="Phobius"/>
    </source>
</evidence>
<keyword evidence="8" id="KW-0297">G-protein coupled receptor</keyword>
<dbReference type="InterPro" id="IPR002120">
    <property type="entry name" value="TRH_rcpt_1"/>
</dbReference>
<evidence type="ECO:0000259" key="10">
    <source>
        <dbReference type="PROSITE" id="PS50262"/>
    </source>
</evidence>
<dbReference type="RefSeq" id="XP_011448658.2">
    <property type="nucleotide sequence ID" value="XM_011450356.4"/>
</dbReference>
<feature type="transmembrane region" description="Helical" evidence="9">
    <location>
        <begin position="142"/>
        <end position="162"/>
    </location>
</feature>
<dbReference type="GeneID" id="105343141"/>
<comment type="similarity">
    <text evidence="8">Belongs to the G-protein coupled receptor 1 family.</text>
</comment>
<dbReference type="SMART" id="SM01381">
    <property type="entry name" value="7TM_GPCR_Srsx"/>
    <property type="match status" value="1"/>
</dbReference>
<feature type="transmembrane region" description="Helical" evidence="9">
    <location>
        <begin position="190"/>
        <end position="219"/>
    </location>
</feature>
<protein>
    <recommendedName>
        <fullName evidence="3">Thyrotropin-releasing hormone receptor</fullName>
    </recommendedName>
    <alternativeName>
        <fullName evidence="7">Thyroliberin receptor</fullName>
    </alternativeName>
</protein>
<keyword evidence="8" id="KW-0675">Receptor</keyword>
<feature type="transmembrane region" description="Helical" evidence="9">
    <location>
        <begin position="61"/>
        <end position="81"/>
    </location>
</feature>
<dbReference type="PRINTS" id="PR00237">
    <property type="entry name" value="GPCRRHODOPSN"/>
</dbReference>
<dbReference type="PANTHER" id="PTHR46061:SF3">
    <property type="entry name" value="THYROTROPIN-RELEASING HORMONE RECEPTOR"/>
    <property type="match status" value="1"/>
</dbReference>
<keyword evidence="8" id="KW-0807">Transducer</keyword>
<dbReference type="PROSITE" id="PS50262">
    <property type="entry name" value="G_PROTEIN_RECEP_F1_2"/>
    <property type="match status" value="1"/>
</dbReference>
<comment type="function">
    <text evidence="1">Receptor for thyrotropin-releasing hormone (TRH). Upon ligand binding, this G-protein-coupled receptor triggers activation of the phosphatidylinositol (IP3)-calcium-protein kinase C (PKC) pathway.</text>
</comment>
<feature type="transmembrane region" description="Helical" evidence="9">
    <location>
        <begin position="22"/>
        <end position="49"/>
    </location>
</feature>
<dbReference type="Pfam" id="PF00001">
    <property type="entry name" value="7tm_1"/>
    <property type="match status" value="1"/>
</dbReference>
<dbReference type="InterPro" id="IPR017452">
    <property type="entry name" value="GPCR_Rhodpsn_7TM"/>
</dbReference>
<sequence>MRMDESSENVTLDTRAGPSLEYTVMAVGLPLVIFIIGFAGNILVITVILKRRSLQTPTNCYLLSLCVADCILLISSNLPTIPEPLLRAEDWPYGSFMCTLCVFLGYLGANVSSLSIGAFTVERYIGICHSLKAQTICTVSRARRILFVLWTLAILYCSPWLALAKVVPHTRNGTVVQSCTYTLERYYYGIYYVFDFVVFYVVPLVLSSVLYFFMIRLLLKDGAPRSTEHRSLQPRNRGAAARMQVVRMLIVIVVLFGTLWLPYRIVVVYNSFQDSLLQFKDSWFWLFCRNMVFINSAINPIVYNMLSVKFRRAFRDIVCKGKERGAFNDGTDTTSVRLSRMSTRYSFTADMLMNGRIVQQEPFLWTRSYTR</sequence>
<keyword evidence="6 9" id="KW-0472">Membrane</keyword>
<organism evidence="11 12">
    <name type="scientific">Magallana gigas</name>
    <name type="common">Pacific oyster</name>
    <name type="synonym">Crassostrea gigas</name>
    <dbReference type="NCBI Taxonomy" id="29159"/>
    <lineage>
        <taxon>Eukaryota</taxon>
        <taxon>Metazoa</taxon>
        <taxon>Spiralia</taxon>
        <taxon>Lophotrochozoa</taxon>
        <taxon>Mollusca</taxon>
        <taxon>Bivalvia</taxon>
        <taxon>Autobranchia</taxon>
        <taxon>Pteriomorphia</taxon>
        <taxon>Ostreida</taxon>
        <taxon>Ostreoidea</taxon>
        <taxon>Ostreidae</taxon>
        <taxon>Magallana</taxon>
    </lineage>
</organism>
<dbReference type="PROSITE" id="PS00237">
    <property type="entry name" value="G_PROTEIN_RECEP_F1_1"/>
    <property type="match status" value="1"/>
</dbReference>
<evidence type="ECO:0000256" key="6">
    <source>
        <dbReference type="ARBA" id="ARBA00023136"/>
    </source>
</evidence>
<keyword evidence="5 9" id="KW-1133">Transmembrane helix</keyword>
<dbReference type="EnsemblMetazoa" id="G22506.10">
    <property type="protein sequence ID" value="G22506.10:cds"/>
    <property type="gene ID" value="G22506"/>
</dbReference>
<keyword evidence="4 8" id="KW-0812">Transmembrane</keyword>
<evidence type="ECO:0000256" key="5">
    <source>
        <dbReference type="ARBA" id="ARBA00022989"/>
    </source>
</evidence>
<evidence type="ECO:0000256" key="2">
    <source>
        <dbReference type="ARBA" id="ARBA00004370"/>
    </source>
</evidence>
<evidence type="ECO:0000256" key="4">
    <source>
        <dbReference type="ARBA" id="ARBA00022692"/>
    </source>
</evidence>
<reference evidence="11" key="1">
    <citation type="submission" date="2022-08" db="UniProtKB">
        <authorList>
            <consortium name="EnsemblMetazoa"/>
        </authorList>
    </citation>
    <scope>IDENTIFICATION</scope>
    <source>
        <strain evidence="11">05x7-T-G4-1.051#20</strain>
    </source>
</reference>
<accession>A0A8W8K5E9</accession>
<evidence type="ECO:0000256" key="3">
    <source>
        <dbReference type="ARBA" id="ARBA00018873"/>
    </source>
</evidence>
<dbReference type="PRINTS" id="PR01846">
    <property type="entry name" value="TRHRFAMILY"/>
</dbReference>
<evidence type="ECO:0000256" key="8">
    <source>
        <dbReference type="RuleBase" id="RU000688"/>
    </source>
</evidence>
<dbReference type="Proteomes" id="UP000005408">
    <property type="component" value="Unassembled WGS sequence"/>
</dbReference>
<dbReference type="GO" id="GO:0004997">
    <property type="term" value="F:thyrotropin-releasing hormone receptor activity"/>
    <property type="evidence" value="ECO:0007669"/>
    <property type="project" value="InterPro"/>
</dbReference>
<dbReference type="InterPro" id="IPR000276">
    <property type="entry name" value="GPCR_Rhodpsn"/>
</dbReference>
<dbReference type="AlphaFoldDB" id="A0A8W8K5E9"/>
<name>A0A8W8K5E9_MAGGI</name>
<dbReference type="PRINTS" id="PR00751">
    <property type="entry name" value="THYROLIBRINR"/>
</dbReference>